<dbReference type="AlphaFoldDB" id="A0AAV8VZK1"/>
<feature type="compositionally biased region" description="Basic and acidic residues" evidence="1">
    <location>
        <begin position="28"/>
        <end position="45"/>
    </location>
</feature>
<evidence type="ECO:0000313" key="3">
    <source>
        <dbReference type="EMBL" id="KAJ8919326.1"/>
    </source>
</evidence>
<protein>
    <submittedName>
        <fullName evidence="3">Uncharacterized protein</fullName>
    </submittedName>
</protein>
<sequence>MRVKMKHKTFIFTFLLATVAAAGPKDKKTTLEDIERDYTSSEMKTKLTPPPPPPSATKISVPTQSPTHYGFVPRKTIANYVQQSPRPVYVQPDYAQQYTQQYIQQSPENDYSQYATAQQYTTSIPQKYNSGSQQYFAPQYSTAQQKYTPQVPSQQSFNYVMQLPNQLQSYENVQYITDNSIAAPATQQYYTPAPQYVYLQQYTAPSTAIQTVVEPKGALQYIMYVPSLASPATAEQTQSYDNVVYEGEDTQDVTSYQAPQPLQTVQYTTQQAPKEQAPVQYTQPKDLYTRPEYIIKREPKSLLDSYIPSIVQLRYRNRILQQNSVQEPIKISQSVSGKPYIKNVYRTEEPSDAGSSVRYRYQPSSYSS</sequence>
<feature type="chain" id="PRO_5043765252" evidence="2">
    <location>
        <begin position="22"/>
        <end position="368"/>
    </location>
</feature>
<name>A0AAV8VZK1_9CUCU</name>
<reference evidence="3 4" key="1">
    <citation type="journal article" date="2023" name="Insect Mol. Biol.">
        <title>Genome sequencing provides insights into the evolution of gene families encoding plant cell wall-degrading enzymes in longhorned beetles.</title>
        <authorList>
            <person name="Shin N.R."/>
            <person name="Okamura Y."/>
            <person name="Kirsch R."/>
            <person name="Pauchet Y."/>
        </authorList>
    </citation>
    <scope>NUCLEOTIDE SEQUENCE [LARGE SCALE GENOMIC DNA]</scope>
    <source>
        <strain evidence="3">EAD_L_NR</strain>
    </source>
</reference>
<organism evidence="3 4">
    <name type="scientific">Exocentrus adspersus</name>
    <dbReference type="NCBI Taxonomy" id="1586481"/>
    <lineage>
        <taxon>Eukaryota</taxon>
        <taxon>Metazoa</taxon>
        <taxon>Ecdysozoa</taxon>
        <taxon>Arthropoda</taxon>
        <taxon>Hexapoda</taxon>
        <taxon>Insecta</taxon>
        <taxon>Pterygota</taxon>
        <taxon>Neoptera</taxon>
        <taxon>Endopterygota</taxon>
        <taxon>Coleoptera</taxon>
        <taxon>Polyphaga</taxon>
        <taxon>Cucujiformia</taxon>
        <taxon>Chrysomeloidea</taxon>
        <taxon>Cerambycidae</taxon>
        <taxon>Lamiinae</taxon>
        <taxon>Acanthocinini</taxon>
        <taxon>Exocentrus</taxon>
    </lineage>
</organism>
<evidence type="ECO:0000256" key="1">
    <source>
        <dbReference type="SAM" id="MobiDB-lite"/>
    </source>
</evidence>
<evidence type="ECO:0000313" key="4">
    <source>
        <dbReference type="Proteomes" id="UP001159042"/>
    </source>
</evidence>
<comment type="caution">
    <text evidence="3">The sequence shown here is derived from an EMBL/GenBank/DDBJ whole genome shotgun (WGS) entry which is preliminary data.</text>
</comment>
<gene>
    <name evidence="3" type="ORF">NQ315_003910</name>
</gene>
<keyword evidence="4" id="KW-1185">Reference proteome</keyword>
<feature type="region of interest" description="Disordered" evidence="1">
    <location>
        <begin position="28"/>
        <end position="65"/>
    </location>
</feature>
<dbReference type="EMBL" id="JANEYG010000019">
    <property type="protein sequence ID" value="KAJ8919326.1"/>
    <property type="molecule type" value="Genomic_DNA"/>
</dbReference>
<feature type="signal peptide" evidence="2">
    <location>
        <begin position="1"/>
        <end position="21"/>
    </location>
</feature>
<accession>A0AAV8VZK1</accession>
<dbReference type="Proteomes" id="UP001159042">
    <property type="component" value="Unassembled WGS sequence"/>
</dbReference>
<proteinExistence type="predicted"/>
<feature type="region of interest" description="Disordered" evidence="1">
    <location>
        <begin position="346"/>
        <end position="368"/>
    </location>
</feature>
<keyword evidence="2" id="KW-0732">Signal</keyword>
<evidence type="ECO:0000256" key="2">
    <source>
        <dbReference type="SAM" id="SignalP"/>
    </source>
</evidence>